<organism evidence="1 2">
    <name type="scientific">Oxobacter pfennigii</name>
    <dbReference type="NCBI Taxonomy" id="36849"/>
    <lineage>
        <taxon>Bacteria</taxon>
        <taxon>Bacillati</taxon>
        <taxon>Bacillota</taxon>
        <taxon>Clostridia</taxon>
        <taxon>Eubacteriales</taxon>
        <taxon>Clostridiaceae</taxon>
        <taxon>Oxobacter</taxon>
    </lineage>
</organism>
<proteinExistence type="predicted"/>
<sequence>MEKTRVLIASPICQDPIILKEYLLSMLNIDTSDLETEFLFIDDNTMQISKELLKKFKADRCVTDIIDAENRQEYIRTDMTHKWNNVLIEKVAHYRNIILSAAREKNYDFLFMVDSDLLLHPDTLKHLISLNKDIISEIFWTKWAPGGMEYPQVWLYDHNTLHEIERGKFLSESEIKSRTNKFMNKLKIPGVYKVGGLGACTLISQKVLRSTISYDNLPNISFQGEDRHFCIRAAALGFELYVDTHYPAYHIYRRKNLDNVEKFKVKCGYSIMNI</sequence>
<reference evidence="1 2" key="1">
    <citation type="submission" date="2015-09" db="EMBL/GenBank/DDBJ databases">
        <title>Genome sequence of Oxobacter pfennigii DSM 3222.</title>
        <authorList>
            <person name="Poehlein A."/>
            <person name="Bengelsdorf F.R."/>
            <person name="Schiel-Bengelsdorf B."/>
            <person name="Duerre P."/>
            <person name="Daniel R."/>
        </authorList>
    </citation>
    <scope>NUCLEOTIDE SEQUENCE [LARGE SCALE GENOMIC DNA]</scope>
    <source>
        <strain evidence="1 2">DSM 3222</strain>
    </source>
</reference>
<evidence type="ECO:0000313" key="2">
    <source>
        <dbReference type="Proteomes" id="UP000050326"/>
    </source>
</evidence>
<dbReference type="InterPro" id="IPR029044">
    <property type="entry name" value="Nucleotide-diphossugar_trans"/>
</dbReference>
<dbReference type="Gene3D" id="3.90.550.10">
    <property type="entry name" value="Spore Coat Polysaccharide Biosynthesis Protein SpsA, Chain A"/>
    <property type="match status" value="1"/>
</dbReference>
<name>A0A0P9ADX9_9CLOT</name>
<evidence type="ECO:0000313" key="1">
    <source>
        <dbReference type="EMBL" id="KPU43425.1"/>
    </source>
</evidence>
<comment type="caution">
    <text evidence="1">The sequence shown here is derived from an EMBL/GenBank/DDBJ whole genome shotgun (WGS) entry which is preliminary data.</text>
</comment>
<dbReference type="EMBL" id="LKET01000039">
    <property type="protein sequence ID" value="KPU43425.1"/>
    <property type="molecule type" value="Genomic_DNA"/>
</dbReference>
<dbReference type="PATRIC" id="fig|36849.3.peg.3031"/>
<gene>
    <name evidence="1" type="ORF">OXPF_28660</name>
</gene>
<keyword evidence="2" id="KW-1185">Reference proteome</keyword>
<dbReference type="Proteomes" id="UP000050326">
    <property type="component" value="Unassembled WGS sequence"/>
</dbReference>
<dbReference type="RefSeq" id="WP_054875869.1">
    <property type="nucleotide sequence ID" value="NZ_LKET01000039.1"/>
</dbReference>
<protein>
    <recommendedName>
        <fullName evidence="3">Glycosyl transferase family 2</fullName>
    </recommendedName>
</protein>
<dbReference type="AlphaFoldDB" id="A0A0P9ADX9"/>
<dbReference type="OrthoDB" id="183314at2"/>
<dbReference type="SUPFAM" id="SSF53448">
    <property type="entry name" value="Nucleotide-diphospho-sugar transferases"/>
    <property type="match status" value="1"/>
</dbReference>
<dbReference type="CDD" id="cd00761">
    <property type="entry name" value="Glyco_tranf_GTA_type"/>
    <property type="match status" value="1"/>
</dbReference>
<evidence type="ECO:0008006" key="3">
    <source>
        <dbReference type="Google" id="ProtNLM"/>
    </source>
</evidence>
<accession>A0A0P9ADX9</accession>
<dbReference type="STRING" id="36849.OXPF_28660"/>